<feature type="compositionally biased region" description="Basic and acidic residues" evidence="6">
    <location>
        <begin position="284"/>
        <end position="293"/>
    </location>
</feature>
<feature type="compositionally biased region" description="Low complexity" evidence="6">
    <location>
        <begin position="1332"/>
        <end position="1345"/>
    </location>
</feature>
<feature type="compositionally biased region" description="Basic and acidic residues" evidence="6">
    <location>
        <begin position="450"/>
        <end position="466"/>
    </location>
</feature>
<feature type="domain" description="Sec16 Sec23-binding" evidence="7">
    <location>
        <begin position="854"/>
        <end position="1088"/>
    </location>
</feature>
<comment type="similarity">
    <text evidence="2">Belongs to the SEC16 family.</text>
</comment>
<feature type="compositionally biased region" description="Low complexity" evidence="6">
    <location>
        <begin position="1284"/>
        <end position="1297"/>
    </location>
</feature>
<dbReference type="EMBL" id="JAAPAO010000017">
    <property type="protein sequence ID" value="KAF4677265.1"/>
    <property type="molecule type" value="Genomic_DNA"/>
</dbReference>
<gene>
    <name evidence="8" type="primary">SEC16B</name>
    <name evidence="8" type="ORF">FOL47_002504</name>
</gene>
<name>A0A7J6N0A2_PERCH</name>
<feature type="compositionally biased region" description="Low complexity" evidence="6">
    <location>
        <begin position="182"/>
        <end position="198"/>
    </location>
</feature>
<dbReference type="GO" id="GO:0016192">
    <property type="term" value="P:vesicle-mediated transport"/>
    <property type="evidence" value="ECO:0007669"/>
    <property type="project" value="UniProtKB-KW"/>
</dbReference>
<feature type="compositionally biased region" description="Basic and acidic residues" evidence="6">
    <location>
        <begin position="57"/>
        <end position="70"/>
    </location>
</feature>
<feature type="compositionally biased region" description="Low complexity" evidence="6">
    <location>
        <begin position="694"/>
        <end position="703"/>
    </location>
</feature>
<evidence type="ECO:0000259" key="7">
    <source>
        <dbReference type="Pfam" id="PF12931"/>
    </source>
</evidence>
<feature type="compositionally biased region" description="Polar residues" evidence="6">
    <location>
        <begin position="116"/>
        <end position="143"/>
    </location>
</feature>
<keyword evidence="4" id="KW-0256">Endoplasmic reticulum</keyword>
<feature type="compositionally biased region" description="Basic and acidic residues" evidence="6">
    <location>
        <begin position="1426"/>
        <end position="1436"/>
    </location>
</feature>
<feature type="compositionally biased region" description="Polar residues" evidence="6">
    <location>
        <begin position="1167"/>
        <end position="1184"/>
    </location>
</feature>
<feature type="compositionally biased region" description="Low complexity" evidence="6">
    <location>
        <begin position="76"/>
        <end position="93"/>
    </location>
</feature>
<feature type="region of interest" description="Disordered" evidence="6">
    <location>
        <begin position="646"/>
        <end position="703"/>
    </location>
</feature>
<feature type="compositionally biased region" description="Pro residues" evidence="6">
    <location>
        <begin position="1400"/>
        <end position="1411"/>
    </location>
</feature>
<dbReference type="GO" id="GO:0070971">
    <property type="term" value="C:endoplasmic reticulum exit site"/>
    <property type="evidence" value="ECO:0007669"/>
    <property type="project" value="TreeGrafter"/>
</dbReference>
<dbReference type="OrthoDB" id="447713at2759"/>
<feature type="compositionally biased region" description="Low complexity" evidence="6">
    <location>
        <begin position="504"/>
        <end position="537"/>
    </location>
</feature>
<dbReference type="Proteomes" id="UP000591131">
    <property type="component" value="Unassembled WGS sequence"/>
</dbReference>
<proteinExistence type="inferred from homology"/>
<evidence type="ECO:0000256" key="2">
    <source>
        <dbReference type="ARBA" id="ARBA00005927"/>
    </source>
</evidence>
<feature type="compositionally biased region" description="Pro residues" evidence="6">
    <location>
        <begin position="681"/>
        <end position="693"/>
    </location>
</feature>
<protein>
    <submittedName>
        <fullName evidence="8">Protein transport protein Sec16B</fullName>
    </submittedName>
</protein>
<dbReference type="GO" id="GO:0012507">
    <property type="term" value="C:ER to Golgi transport vesicle membrane"/>
    <property type="evidence" value="ECO:0007669"/>
    <property type="project" value="TreeGrafter"/>
</dbReference>
<feature type="region of interest" description="Disordered" evidence="6">
    <location>
        <begin position="422"/>
        <end position="616"/>
    </location>
</feature>
<evidence type="ECO:0000313" key="8">
    <source>
        <dbReference type="EMBL" id="KAF4677265.1"/>
    </source>
</evidence>
<dbReference type="InterPro" id="IPR024298">
    <property type="entry name" value="Sec16_Sec23-bd"/>
</dbReference>
<evidence type="ECO:0000256" key="4">
    <source>
        <dbReference type="ARBA" id="ARBA00022824"/>
    </source>
</evidence>
<feature type="compositionally biased region" description="Polar residues" evidence="6">
    <location>
        <begin position="263"/>
        <end position="274"/>
    </location>
</feature>
<feature type="region of interest" description="Disordered" evidence="6">
    <location>
        <begin position="1493"/>
        <end position="1531"/>
    </location>
</feature>
<evidence type="ECO:0000256" key="3">
    <source>
        <dbReference type="ARBA" id="ARBA00022448"/>
    </source>
</evidence>
<accession>A0A7J6N0A2</accession>
<feature type="compositionally biased region" description="Polar residues" evidence="6">
    <location>
        <begin position="33"/>
        <end position="47"/>
    </location>
</feature>
<feature type="region of interest" description="Disordered" evidence="6">
    <location>
        <begin position="1"/>
        <end position="332"/>
    </location>
</feature>
<evidence type="ECO:0000256" key="6">
    <source>
        <dbReference type="SAM" id="MobiDB-lite"/>
    </source>
</evidence>
<keyword evidence="9" id="KW-1185">Reference proteome</keyword>
<comment type="caution">
    <text evidence="8">The sequence shown here is derived from an EMBL/GenBank/DDBJ whole genome shotgun (WGS) entry which is preliminary data.</text>
</comment>
<evidence type="ECO:0000313" key="9">
    <source>
        <dbReference type="Proteomes" id="UP000591131"/>
    </source>
</evidence>
<feature type="compositionally biased region" description="Polar residues" evidence="6">
    <location>
        <begin position="422"/>
        <end position="434"/>
    </location>
</feature>
<dbReference type="GO" id="GO:0070973">
    <property type="term" value="P:protein localization to endoplasmic reticulum exit site"/>
    <property type="evidence" value="ECO:0007669"/>
    <property type="project" value="TreeGrafter"/>
</dbReference>
<feature type="compositionally biased region" description="Pro residues" evidence="6">
    <location>
        <begin position="1509"/>
        <end position="1523"/>
    </location>
</feature>
<sequence>MSSQPPRIGGGLFSKRPGQASRPPPPHKDEGAESNTIAARSCGSSNIHPAGESNGSHMDEARSDKIKDDQTQAEVTPSAAAAPLTLPTASPSAVGTAESLFSPTGSGGFLGDATDPFTSVGSNQNVPKGSESGHSSTRQSADTSPPPPPPPPPEEHSAPPEGKGGTEESTVTMPSLDHAEQRAASAAADSVLVSLRSVIGDSSDESSVDERNKAISAELPATDVDGDRTNRSGIARHPPAHRAPEAIKASSNPFESAAMPVSPQKTVSVRSGVTSPRYVNPFPEEMHVKKDETPTQTEAQGKNATATVAAVPRGGQMKHPSLRHVPEPVKASSNPFGVAVARLRVDSGSLSSPGVTSPRYVNPFPVEMHKSLGSPRSGVVMPPHPSFGASIDSGESNAYQHAHQALDAKALFAEDDWATFLPGQQSYEHQQQGSEPKAGVKGQAAGSVVGEKEAFNVIGERRRKEEEVSDDNGGHAFTVEPPKAVATVEPPKAATVEPPKAATVEPPKAATVEPPKAAAPVEPPKAATVEPPKAAATVEPPKAATVEPPKAAATVEPPKAATVEPPKAATVEPPKAAETVEPPKSAATVGPPKAAATAVPSSVPSISSPGVPTAASLFEDSASPIDFMSGGRGQAMSFSSLIHSGEDVDTVPKQDPGMEASPPGQSSEPPMAVAPLASLVPEPPMRPPAPSSPPAAAAAAVTSQVGTTTASPVPAIGKKDDRNGCGVVFGFGGKVFEVLGGSDVKGVPFPPAAMEDLASYPGPFTASTPRYVVQQYCHRMLSSSTGDEQVLWRLLSAFADDHDAAALNSRSRRDLACAALRGNEPHPAQDSLVRLCWAATDDAEWQRFVESETEEVDWAGVLALASTQGADKFRQFMSIYATKGLATAAANKDATESPARPLLRLVIESFTGQGSMDDMGPKTLDLWPVAAALLLRMGAEDRSALGLRRLGDSLMQAGRVAAADVCYMLCKMVSGAKQLFDPVDDPNAVMCMLLVDHRDISQLSRILQPQALQASEVLEYLGGNSEVEPSLVPFKFAYAQRLAECGLLGQASAYYQQVYGFMKSQPPTRYSKQLRSLVVDFGKRLDLHRKYVTEAELCASDYKLDESDYRGARIWSGIKSLAGGGSRQTTPESTWAKPVQTSSITPHQQQQPTDQLEKKIPPPLVQVPSTAQPAAVSMVQQRPEGQQAVYHGQGGHPVHMDENANPFAHTAHTHPSQPPPPPSTTSHPTPPVVAPLPVQTAAHYGQSPAASRGSWSSGAPVPHTAPGPIQGGSSSRRAYTTGHGYSSSRDSLPGSGSLVSPVASHAAPTGFGTSMAPINPALQSGVTPYPPRQQQQQPSVASPSQGVASPSGPAHRLPSGAFSNAGMASPQPPSATGPQPTFFGAQQQQQPPYSGSQEFMPPPGGRPPLIPPNQQWGARPAPVRTPARESHNEHHSDAFESAGKYLGGILGGLKSAVAGISESISGPSQPEGDPYAIGEENTFYYDEVRKEWRQRGQPEGQIPPAVAAAPPPPAAPLAPPPTGFAPTQRRQYTQGNYVDIMRFG</sequence>
<feature type="compositionally biased region" description="Low complexity" evidence="6">
    <location>
        <begin position="591"/>
        <end position="612"/>
    </location>
</feature>
<reference evidence="8 9" key="1">
    <citation type="submission" date="2020-04" db="EMBL/GenBank/DDBJ databases">
        <title>Perkinsus chesapeaki whole genome sequence.</title>
        <authorList>
            <person name="Bogema D.R."/>
        </authorList>
    </citation>
    <scope>NUCLEOTIDE SEQUENCE [LARGE SCALE GENOMIC DNA]</scope>
    <source>
        <strain evidence="8">ATCC PRA-425</strain>
    </source>
</reference>
<comment type="subcellular location">
    <subcellularLocation>
        <location evidence="1">Endoplasmic reticulum</location>
    </subcellularLocation>
</comment>
<dbReference type="GO" id="GO:0007030">
    <property type="term" value="P:Golgi organization"/>
    <property type="evidence" value="ECO:0007669"/>
    <property type="project" value="TreeGrafter"/>
</dbReference>
<dbReference type="PANTHER" id="PTHR13402">
    <property type="entry name" value="RGPR-RELATED"/>
    <property type="match status" value="1"/>
</dbReference>
<feature type="region of interest" description="Disordered" evidence="6">
    <location>
        <begin position="1120"/>
        <end position="1436"/>
    </location>
</feature>
<evidence type="ECO:0000256" key="1">
    <source>
        <dbReference type="ARBA" id="ARBA00004240"/>
    </source>
</evidence>
<dbReference type="PANTHER" id="PTHR13402:SF6">
    <property type="entry name" value="SECRETORY 16, ISOFORM I"/>
    <property type="match status" value="1"/>
</dbReference>
<feature type="compositionally biased region" description="Polar residues" evidence="6">
    <location>
        <begin position="1127"/>
        <end position="1154"/>
    </location>
</feature>
<organism evidence="8 9">
    <name type="scientific">Perkinsus chesapeaki</name>
    <name type="common">Clam parasite</name>
    <name type="synonym">Perkinsus andrewsi</name>
    <dbReference type="NCBI Taxonomy" id="330153"/>
    <lineage>
        <taxon>Eukaryota</taxon>
        <taxon>Sar</taxon>
        <taxon>Alveolata</taxon>
        <taxon>Perkinsozoa</taxon>
        <taxon>Perkinsea</taxon>
        <taxon>Perkinsida</taxon>
        <taxon>Perkinsidae</taxon>
        <taxon>Perkinsus</taxon>
    </lineage>
</organism>
<evidence type="ECO:0000256" key="5">
    <source>
        <dbReference type="ARBA" id="ARBA00022892"/>
    </source>
</evidence>
<feature type="compositionally biased region" description="Low complexity" evidence="6">
    <location>
        <begin position="1377"/>
        <end position="1392"/>
    </location>
</feature>
<keyword evidence="5" id="KW-0931">ER-Golgi transport</keyword>
<dbReference type="Pfam" id="PF12931">
    <property type="entry name" value="TPR_Sec16"/>
    <property type="match status" value="1"/>
</dbReference>
<feature type="compositionally biased region" description="Polar residues" evidence="6">
    <location>
        <begin position="294"/>
        <end position="306"/>
    </location>
</feature>
<dbReference type="Gene3D" id="1.25.40.1030">
    <property type="match status" value="1"/>
</dbReference>
<keyword evidence="3" id="KW-0813">Transport</keyword>
<feature type="compositionally biased region" description="Pro residues" evidence="6">
    <location>
        <begin position="1216"/>
        <end position="1234"/>
    </location>
</feature>